<evidence type="ECO:0000313" key="3">
    <source>
        <dbReference type="Proteomes" id="UP001177670"/>
    </source>
</evidence>
<sequence length="179" mass="19537">MAEERRRQGTRRENGVETDSDLSAARVAGLIGLPRLSQRPTTQCRLYLNTGSAVASKSAMVALLLSRPETRNPPSPRPVQTIRMKKRRGEEAEAGNLTSRVNPFKKAGSPFGPVGENPRGLVLFGPPGKPERLLSQRENTAYERVGRLSARLSQLLCCFTGETADPLRIGDLCAGRGRE</sequence>
<comment type="caution">
    <text evidence="2">The sequence shown here is derived from an EMBL/GenBank/DDBJ whole genome shotgun (WGS) entry which is preliminary data.</text>
</comment>
<dbReference type="EMBL" id="JAHYIQ010000027">
    <property type="protein sequence ID" value="KAK1121192.1"/>
    <property type="molecule type" value="Genomic_DNA"/>
</dbReference>
<protein>
    <submittedName>
        <fullName evidence="2">Uncharacterized protein</fullName>
    </submittedName>
</protein>
<accession>A0AA40KI46</accession>
<keyword evidence="3" id="KW-1185">Reference proteome</keyword>
<evidence type="ECO:0000313" key="2">
    <source>
        <dbReference type="EMBL" id="KAK1121192.1"/>
    </source>
</evidence>
<name>A0AA40KI46_9HYME</name>
<feature type="compositionally biased region" description="Basic and acidic residues" evidence="1">
    <location>
        <begin position="1"/>
        <end position="15"/>
    </location>
</feature>
<proteinExistence type="predicted"/>
<organism evidence="2 3">
    <name type="scientific">Melipona bicolor</name>
    <dbReference type="NCBI Taxonomy" id="60889"/>
    <lineage>
        <taxon>Eukaryota</taxon>
        <taxon>Metazoa</taxon>
        <taxon>Ecdysozoa</taxon>
        <taxon>Arthropoda</taxon>
        <taxon>Hexapoda</taxon>
        <taxon>Insecta</taxon>
        <taxon>Pterygota</taxon>
        <taxon>Neoptera</taxon>
        <taxon>Endopterygota</taxon>
        <taxon>Hymenoptera</taxon>
        <taxon>Apocrita</taxon>
        <taxon>Aculeata</taxon>
        <taxon>Apoidea</taxon>
        <taxon>Anthophila</taxon>
        <taxon>Apidae</taxon>
        <taxon>Melipona</taxon>
    </lineage>
</organism>
<evidence type="ECO:0000256" key="1">
    <source>
        <dbReference type="SAM" id="MobiDB-lite"/>
    </source>
</evidence>
<feature type="region of interest" description="Disordered" evidence="1">
    <location>
        <begin position="1"/>
        <end position="23"/>
    </location>
</feature>
<dbReference type="Proteomes" id="UP001177670">
    <property type="component" value="Unassembled WGS sequence"/>
</dbReference>
<gene>
    <name evidence="2" type="ORF">K0M31_010499</name>
</gene>
<dbReference type="AlphaFoldDB" id="A0AA40KI46"/>
<feature type="region of interest" description="Disordered" evidence="1">
    <location>
        <begin position="68"/>
        <end position="95"/>
    </location>
</feature>
<reference evidence="2" key="1">
    <citation type="submission" date="2021-10" db="EMBL/GenBank/DDBJ databases">
        <title>Melipona bicolor Genome sequencing and assembly.</title>
        <authorList>
            <person name="Araujo N.S."/>
            <person name="Arias M.C."/>
        </authorList>
    </citation>
    <scope>NUCLEOTIDE SEQUENCE</scope>
    <source>
        <strain evidence="2">USP_2M_L1-L4_2017</strain>
        <tissue evidence="2">Whole body</tissue>
    </source>
</reference>